<evidence type="ECO:0000313" key="2">
    <source>
        <dbReference type="EMBL" id="RXH84348.1"/>
    </source>
</evidence>
<protein>
    <submittedName>
        <fullName evidence="2">Uncharacterized protein</fullName>
    </submittedName>
</protein>
<dbReference type="AlphaFoldDB" id="A0A498ILB7"/>
<proteinExistence type="predicted"/>
<keyword evidence="3" id="KW-1185">Reference proteome</keyword>
<feature type="compositionally biased region" description="Polar residues" evidence="1">
    <location>
        <begin position="71"/>
        <end position="82"/>
    </location>
</feature>
<feature type="compositionally biased region" description="Basic and acidic residues" evidence="1">
    <location>
        <begin position="32"/>
        <end position="63"/>
    </location>
</feature>
<gene>
    <name evidence="2" type="ORF">DVH24_027247</name>
</gene>
<accession>A0A498ILB7</accession>
<feature type="region of interest" description="Disordered" evidence="1">
    <location>
        <begin position="32"/>
        <end position="102"/>
    </location>
</feature>
<comment type="caution">
    <text evidence="2">The sequence shown here is derived from an EMBL/GenBank/DDBJ whole genome shotgun (WGS) entry which is preliminary data.</text>
</comment>
<reference evidence="2 3" key="1">
    <citation type="submission" date="2018-10" db="EMBL/GenBank/DDBJ databases">
        <title>A high-quality apple genome assembly.</title>
        <authorList>
            <person name="Hu J."/>
        </authorList>
    </citation>
    <scope>NUCLEOTIDE SEQUENCE [LARGE SCALE GENOMIC DNA]</scope>
    <source>
        <strain evidence="3">cv. HFTH1</strain>
        <tissue evidence="2">Young leaf</tissue>
    </source>
</reference>
<dbReference type="Proteomes" id="UP000290289">
    <property type="component" value="Chromosome 11"/>
</dbReference>
<feature type="compositionally biased region" description="Basic and acidic residues" evidence="1">
    <location>
        <begin position="83"/>
        <end position="102"/>
    </location>
</feature>
<evidence type="ECO:0000256" key="1">
    <source>
        <dbReference type="SAM" id="MobiDB-lite"/>
    </source>
</evidence>
<sequence length="102" mass="11284">MKLTMACKIERAALTKNGAGFLACKTRRASRTRNEARYASPTREKRGWLRAHQKDVSSVDAKRGGVLALKTMQTPHMQNEANLDTKNEAGSTHVERDELSGA</sequence>
<dbReference type="EMBL" id="RDQH01000337">
    <property type="protein sequence ID" value="RXH84348.1"/>
    <property type="molecule type" value="Genomic_DNA"/>
</dbReference>
<evidence type="ECO:0000313" key="3">
    <source>
        <dbReference type="Proteomes" id="UP000290289"/>
    </source>
</evidence>
<organism evidence="2 3">
    <name type="scientific">Malus domestica</name>
    <name type="common">Apple</name>
    <name type="synonym">Pyrus malus</name>
    <dbReference type="NCBI Taxonomy" id="3750"/>
    <lineage>
        <taxon>Eukaryota</taxon>
        <taxon>Viridiplantae</taxon>
        <taxon>Streptophyta</taxon>
        <taxon>Embryophyta</taxon>
        <taxon>Tracheophyta</taxon>
        <taxon>Spermatophyta</taxon>
        <taxon>Magnoliopsida</taxon>
        <taxon>eudicotyledons</taxon>
        <taxon>Gunneridae</taxon>
        <taxon>Pentapetalae</taxon>
        <taxon>rosids</taxon>
        <taxon>fabids</taxon>
        <taxon>Rosales</taxon>
        <taxon>Rosaceae</taxon>
        <taxon>Amygdaloideae</taxon>
        <taxon>Maleae</taxon>
        <taxon>Malus</taxon>
    </lineage>
</organism>
<name>A0A498ILB7_MALDO</name>